<dbReference type="AlphaFoldDB" id="A0AAW1D8K7"/>
<dbReference type="InterPro" id="IPR012674">
    <property type="entry name" value="Calycin"/>
</dbReference>
<dbReference type="PANTHER" id="PTHR10612">
    <property type="entry name" value="APOLIPOPROTEIN D"/>
    <property type="match status" value="1"/>
</dbReference>
<keyword evidence="2" id="KW-1133">Transmembrane helix</keyword>
<dbReference type="GO" id="GO:0000302">
    <property type="term" value="P:response to reactive oxygen species"/>
    <property type="evidence" value="ECO:0007669"/>
    <property type="project" value="TreeGrafter"/>
</dbReference>
<name>A0AAW1D8K7_9HEMI</name>
<keyword evidence="2" id="KW-0472">Membrane</keyword>
<keyword evidence="4" id="KW-1185">Reference proteome</keyword>
<dbReference type="EMBL" id="JAPXFL010000006">
    <property type="protein sequence ID" value="KAK9505473.1"/>
    <property type="molecule type" value="Genomic_DNA"/>
</dbReference>
<feature type="transmembrane region" description="Helical" evidence="2">
    <location>
        <begin position="12"/>
        <end position="38"/>
    </location>
</feature>
<dbReference type="PANTHER" id="PTHR10612:SF11">
    <property type="entry name" value="KARL, ISOFORM A"/>
    <property type="match status" value="1"/>
</dbReference>
<dbReference type="CDD" id="cd00301">
    <property type="entry name" value="lipocalin_FABP"/>
    <property type="match status" value="1"/>
</dbReference>
<reference evidence="3 4" key="1">
    <citation type="submission" date="2022-12" db="EMBL/GenBank/DDBJ databases">
        <title>Chromosome-level genome assembly of true bugs.</title>
        <authorList>
            <person name="Ma L."/>
            <person name="Li H."/>
        </authorList>
    </citation>
    <scope>NUCLEOTIDE SEQUENCE [LARGE SCALE GENOMIC DNA]</scope>
    <source>
        <strain evidence="3">Lab_2022b</strain>
    </source>
</reference>
<dbReference type="Gene3D" id="2.40.128.20">
    <property type="match status" value="1"/>
</dbReference>
<evidence type="ECO:0000256" key="2">
    <source>
        <dbReference type="SAM" id="Phobius"/>
    </source>
</evidence>
<evidence type="ECO:0000313" key="4">
    <source>
        <dbReference type="Proteomes" id="UP001461498"/>
    </source>
</evidence>
<keyword evidence="2" id="KW-0812">Transmembrane</keyword>
<sequence length="268" mass="31394">MYLTCFSHIQLFLFLEFFIMVIKQFALISVLITSIICYKVREDKTKCPTVKSLRNFDINGLLGSWYVVQYYATSEEEVIYRCMRAVFSMPNDGMEIEMNITYSFIDDPNNEMLVGNITWSIPEPSQPAHWVHAEDPYEGIYNTYILDFNNNDWSLLLHCAEKPKSPRYLTSLIMSKQPRLADNVINFLRDKLPKYDITLDYMFPMYQNKCEEVKLPNYGDSDYTVKYLSSSSSSSSLLPKVSKHKRHKRPLKRRNRGSRSKNDSNMSL</sequence>
<dbReference type="SUPFAM" id="SSF50814">
    <property type="entry name" value="Lipocalins"/>
    <property type="match status" value="1"/>
</dbReference>
<comment type="caution">
    <text evidence="3">The sequence shown here is derived from an EMBL/GenBank/DDBJ whole genome shotgun (WGS) entry which is preliminary data.</text>
</comment>
<organism evidence="3 4">
    <name type="scientific">Rhynocoris fuscipes</name>
    <dbReference type="NCBI Taxonomy" id="488301"/>
    <lineage>
        <taxon>Eukaryota</taxon>
        <taxon>Metazoa</taxon>
        <taxon>Ecdysozoa</taxon>
        <taxon>Arthropoda</taxon>
        <taxon>Hexapoda</taxon>
        <taxon>Insecta</taxon>
        <taxon>Pterygota</taxon>
        <taxon>Neoptera</taxon>
        <taxon>Paraneoptera</taxon>
        <taxon>Hemiptera</taxon>
        <taxon>Heteroptera</taxon>
        <taxon>Panheteroptera</taxon>
        <taxon>Cimicomorpha</taxon>
        <taxon>Reduviidae</taxon>
        <taxon>Harpactorinae</taxon>
        <taxon>Harpactorini</taxon>
        <taxon>Rhynocoris</taxon>
    </lineage>
</organism>
<feature type="compositionally biased region" description="Basic residues" evidence="1">
    <location>
        <begin position="241"/>
        <end position="259"/>
    </location>
</feature>
<protein>
    <recommendedName>
        <fullName evidence="5">VDE lipocalin domain-containing protein</fullName>
    </recommendedName>
</protein>
<evidence type="ECO:0008006" key="5">
    <source>
        <dbReference type="Google" id="ProtNLM"/>
    </source>
</evidence>
<evidence type="ECO:0000313" key="3">
    <source>
        <dbReference type="EMBL" id="KAK9505473.1"/>
    </source>
</evidence>
<proteinExistence type="predicted"/>
<dbReference type="GO" id="GO:0006629">
    <property type="term" value="P:lipid metabolic process"/>
    <property type="evidence" value="ECO:0007669"/>
    <property type="project" value="TreeGrafter"/>
</dbReference>
<evidence type="ECO:0000256" key="1">
    <source>
        <dbReference type="SAM" id="MobiDB-lite"/>
    </source>
</evidence>
<dbReference type="GO" id="GO:0005737">
    <property type="term" value="C:cytoplasm"/>
    <property type="evidence" value="ECO:0007669"/>
    <property type="project" value="TreeGrafter"/>
</dbReference>
<accession>A0AAW1D8K7</accession>
<dbReference type="Proteomes" id="UP001461498">
    <property type="component" value="Unassembled WGS sequence"/>
</dbReference>
<feature type="region of interest" description="Disordered" evidence="1">
    <location>
        <begin position="232"/>
        <end position="268"/>
    </location>
</feature>
<gene>
    <name evidence="3" type="ORF">O3M35_009522</name>
</gene>